<evidence type="ECO:0000256" key="1">
    <source>
        <dbReference type="SAM" id="MobiDB-lite"/>
    </source>
</evidence>
<dbReference type="Proteomes" id="UP000646745">
    <property type="component" value="Unassembled WGS sequence"/>
</dbReference>
<proteinExistence type="predicted"/>
<feature type="chain" id="PRO_5046928250" evidence="2">
    <location>
        <begin position="23"/>
        <end position="123"/>
    </location>
</feature>
<dbReference type="EMBL" id="BMZI01000005">
    <property type="protein sequence ID" value="GHB25096.1"/>
    <property type="molecule type" value="Genomic_DNA"/>
</dbReference>
<gene>
    <name evidence="3" type="ORF">GCM10009038_25230</name>
</gene>
<keyword evidence="2" id="KW-0732">Signal</keyword>
<evidence type="ECO:0000313" key="3">
    <source>
        <dbReference type="EMBL" id="GHB25096.1"/>
    </source>
</evidence>
<evidence type="ECO:0000256" key="2">
    <source>
        <dbReference type="SAM" id="SignalP"/>
    </source>
</evidence>
<sequence>MKKLNAAIFAAMLALPTAAAFAQDQAPAVSPESGSANTQSGGSSPYDAQGATAAEGGSGSLPSENNLPDENNGQTGSANTQPGSLKAAGPTAQDKSAAQGKIHGDSMEGNHGVDSAQDVDPES</sequence>
<feature type="signal peptide" evidence="2">
    <location>
        <begin position="1"/>
        <end position="22"/>
    </location>
</feature>
<feature type="compositionally biased region" description="Polar residues" evidence="1">
    <location>
        <begin position="32"/>
        <end position="43"/>
    </location>
</feature>
<keyword evidence="4" id="KW-1185">Reference proteome</keyword>
<feature type="region of interest" description="Disordered" evidence="1">
    <location>
        <begin position="21"/>
        <end position="123"/>
    </location>
</feature>
<dbReference type="RefSeq" id="WP_189445062.1">
    <property type="nucleotide sequence ID" value="NZ_BMZI01000005.1"/>
</dbReference>
<comment type="caution">
    <text evidence="3">The sequence shown here is derived from an EMBL/GenBank/DDBJ whole genome shotgun (WGS) entry which is preliminary data.</text>
</comment>
<name>A0ABQ3E3L2_9GAMM</name>
<reference evidence="4" key="1">
    <citation type="journal article" date="2019" name="Int. J. Syst. Evol. Microbiol.">
        <title>The Global Catalogue of Microorganisms (GCM) 10K type strain sequencing project: providing services to taxonomists for standard genome sequencing and annotation.</title>
        <authorList>
            <consortium name="The Broad Institute Genomics Platform"/>
            <consortium name="The Broad Institute Genome Sequencing Center for Infectious Disease"/>
            <person name="Wu L."/>
            <person name="Ma J."/>
        </authorList>
    </citation>
    <scope>NUCLEOTIDE SEQUENCE [LARGE SCALE GENOMIC DNA]</scope>
    <source>
        <strain evidence="4">KCTC 32998</strain>
    </source>
</reference>
<protein>
    <submittedName>
        <fullName evidence="3">Uncharacterized protein</fullName>
    </submittedName>
</protein>
<evidence type="ECO:0000313" key="4">
    <source>
        <dbReference type="Proteomes" id="UP000646745"/>
    </source>
</evidence>
<feature type="compositionally biased region" description="Polar residues" evidence="1">
    <location>
        <begin position="60"/>
        <end position="83"/>
    </location>
</feature>
<organism evidence="3 4">
    <name type="scientific">Salinicola rhizosphaerae</name>
    <dbReference type="NCBI Taxonomy" id="1443141"/>
    <lineage>
        <taxon>Bacteria</taxon>
        <taxon>Pseudomonadati</taxon>
        <taxon>Pseudomonadota</taxon>
        <taxon>Gammaproteobacteria</taxon>
        <taxon>Oceanospirillales</taxon>
        <taxon>Halomonadaceae</taxon>
        <taxon>Salinicola</taxon>
    </lineage>
</organism>
<accession>A0ABQ3E3L2</accession>